<dbReference type="Pfam" id="PF13149">
    <property type="entry name" value="Mfa_like_1"/>
    <property type="match status" value="1"/>
</dbReference>
<gene>
    <name evidence="1" type="ORF">H9626_01860</name>
</gene>
<reference evidence="1 2" key="1">
    <citation type="submission" date="2020-08" db="EMBL/GenBank/DDBJ databases">
        <title>A Genomic Blueprint of the Chicken Gut Microbiome.</title>
        <authorList>
            <person name="Gilroy R."/>
            <person name="Ravi A."/>
            <person name="Getino M."/>
            <person name="Pursley I."/>
            <person name="Horton D.L."/>
            <person name="Alikhan N.-F."/>
            <person name="Baker D."/>
            <person name="Gharbi K."/>
            <person name="Hall N."/>
            <person name="Watson M."/>
            <person name="Adriaenssens E.M."/>
            <person name="Foster-Nyarko E."/>
            <person name="Jarju S."/>
            <person name="Secka A."/>
            <person name="Antonio M."/>
            <person name="Oren A."/>
            <person name="Chaudhuri R."/>
            <person name="La Ragione R.M."/>
            <person name="Hildebrand F."/>
            <person name="Pallen M.J."/>
        </authorList>
    </citation>
    <scope>NUCLEOTIDE SEQUENCE [LARGE SCALE GENOMIC DNA]</scope>
    <source>
        <strain evidence="1 2">Sa1YUN3</strain>
    </source>
</reference>
<accession>A0ABR8V868</accession>
<dbReference type="EMBL" id="JACSPQ010000001">
    <property type="protein sequence ID" value="MBD8000970.1"/>
    <property type="molecule type" value="Genomic_DNA"/>
</dbReference>
<dbReference type="RefSeq" id="WP_191709366.1">
    <property type="nucleotide sequence ID" value="NZ_JACSPQ010000001.1"/>
</dbReference>
<dbReference type="InterPro" id="IPR042278">
    <property type="entry name" value="Mfa-like_1_N"/>
</dbReference>
<evidence type="ECO:0000313" key="2">
    <source>
        <dbReference type="Proteomes" id="UP000616346"/>
    </source>
</evidence>
<dbReference type="CDD" id="cd13121">
    <property type="entry name" value="BF2867_like_C"/>
    <property type="match status" value="1"/>
</dbReference>
<name>A0ABR8V868_9BACT</name>
<dbReference type="Gene3D" id="2.60.40.2620">
    <property type="entry name" value="Fimbrillin-like"/>
    <property type="match status" value="1"/>
</dbReference>
<sequence length="818" mass="90713">MNTRSTTESADTSVALKTNLGNIYLHTVYTDSICTSSNEKCVTRSNPINEDNMYDTFGVSAYAYTDTWDETQRPNYMYNVPVRKSGNLWMSSSTYYWPGKAYKMRFFAYAPMSENAYRLSDQTSGTPTITCTVPQEVGDQKDLIVAASPEVSGGSNTVMSLTFHHTLTAIKFVCGNDIKQGTVKSVTLKNVFSSGVYNMQDAEWSGIENPATFTQELNKSVSGTENEGITTPAQTFMMIPQALPENAEIEVVFNDGTSEHTLTASLAHTSWPMGKTVTYKISTTSINWEYTLTVIPPTTYNIQGGSSNYSITSYKKNSKVEQPVSWTAEFSADGKNWSTTKPDWLTAFSSGTSGAGSVNAVSYTATVASQQGVSRSAHTEALRQRTAKGTQSMPYNLANSSGAATIQNTANCYVINSPGEYYFPLVYGNAIKNGNDNKSAYFYDYDDIYILKNFINHLGNPILSPRIYEHTGCQPQSCKLLWQDAPGLLSNVSLYDDQHAIRFTVNAASIQQGNALIAVYDANGKIMWSWHIWVTDTDVSQTKRVMSSYGMDSQMMTVNLGWCDGEHVSFASRECQVRITANEKVSTFTITQEGLELDYNGNNPYYQWGRKDPFYPGDIGTLATKYWYDDSGQVSNNNPATYLADEGNACITWGIMNPQTLNKNTAMDNKYLNLWDADNNTAYLDDETPTKSIYDPCPAGFKLPRGWEFTGFSITGPTQEEKDIKDMNVAGSFTYGWNFYCGLNKTGETIFFPATGSRYNTDSPGKPNRIGKDIQVYGAAPSGYANGYSFRATEISIWISRPVDRYGAFSIRPIRDDQ</sequence>
<organism evidence="1 2">
    <name type="scientific">Phocaeicola faecium</name>
    <dbReference type="NCBI Taxonomy" id="2762213"/>
    <lineage>
        <taxon>Bacteria</taxon>
        <taxon>Pseudomonadati</taxon>
        <taxon>Bacteroidota</taxon>
        <taxon>Bacteroidia</taxon>
        <taxon>Bacteroidales</taxon>
        <taxon>Bacteroidaceae</taxon>
        <taxon>Phocaeicola</taxon>
    </lineage>
</organism>
<comment type="caution">
    <text evidence="1">The sequence shown here is derived from an EMBL/GenBank/DDBJ whole genome shotgun (WGS) entry which is preliminary data.</text>
</comment>
<dbReference type="Proteomes" id="UP000616346">
    <property type="component" value="Unassembled WGS sequence"/>
</dbReference>
<protein>
    <submittedName>
        <fullName evidence="1">Fimbrillin family protein</fullName>
    </submittedName>
</protein>
<dbReference type="InterPro" id="IPR025049">
    <property type="entry name" value="Mfa-like_1"/>
</dbReference>
<evidence type="ECO:0000313" key="1">
    <source>
        <dbReference type="EMBL" id="MBD8000970.1"/>
    </source>
</evidence>
<proteinExistence type="predicted"/>
<keyword evidence="2" id="KW-1185">Reference proteome</keyword>
<dbReference type="CDD" id="cd13120">
    <property type="entry name" value="BF2867_like_N"/>
    <property type="match status" value="1"/>
</dbReference>